<organism evidence="2 3">
    <name type="scientific">Neocallimastix californiae</name>
    <dbReference type="NCBI Taxonomy" id="1754190"/>
    <lineage>
        <taxon>Eukaryota</taxon>
        <taxon>Fungi</taxon>
        <taxon>Fungi incertae sedis</taxon>
        <taxon>Chytridiomycota</taxon>
        <taxon>Chytridiomycota incertae sedis</taxon>
        <taxon>Neocallimastigomycetes</taxon>
        <taxon>Neocallimastigales</taxon>
        <taxon>Neocallimastigaceae</taxon>
        <taxon>Neocallimastix</taxon>
    </lineage>
</organism>
<gene>
    <name evidence="2" type="ORF">LY90DRAFT_38495</name>
</gene>
<keyword evidence="1" id="KW-0812">Transmembrane</keyword>
<sequence>MIKKKILNIDFYVLCLFLGRNAVFVGFTGFLTNVMPIVIRDFYTIIILYAVRYTVVKNFDVWYISFNIK</sequence>
<proteinExistence type="predicted"/>
<dbReference type="AlphaFoldDB" id="A0A1Y2F9E7"/>
<protein>
    <submittedName>
        <fullName evidence="2">Uncharacterized protein</fullName>
    </submittedName>
</protein>
<keyword evidence="1" id="KW-0472">Membrane</keyword>
<feature type="transmembrane region" description="Helical" evidence="1">
    <location>
        <begin position="37"/>
        <end position="55"/>
    </location>
</feature>
<evidence type="ECO:0000256" key="1">
    <source>
        <dbReference type="SAM" id="Phobius"/>
    </source>
</evidence>
<reference evidence="2 3" key="1">
    <citation type="submission" date="2016-08" db="EMBL/GenBank/DDBJ databases">
        <title>A Parts List for Fungal Cellulosomes Revealed by Comparative Genomics.</title>
        <authorList>
            <consortium name="DOE Joint Genome Institute"/>
            <person name="Haitjema C.H."/>
            <person name="Gilmore S.P."/>
            <person name="Henske J.K."/>
            <person name="Solomon K.V."/>
            <person name="De Groot R."/>
            <person name="Kuo A."/>
            <person name="Mondo S.J."/>
            <person name="Salamov A.A."/>
            <person name="Labutti K."/>
            <person name="Zhao Z."/>
            <person name="Chiniquy J."/>
            <person name="Barry K."/>
            <person name="Brewer H.M."/>
            <person name="Purvine S.O."/>
            <person name="Wright A.T."/>
            <person name="Boxma B."/>
            <person name="Van Alen T."/>
            <person name="Hackstein J.H."/>
            <person name="Baker S.E."/>
            <person name="Grigoriev I.V."/>
            <person name="O'Malley M.A."/>
        </authorList>
    </citation>
    <scope>NUCLEOTIDE SEQUENCE [LARGE SCALE GENOMIC DNA]</scope>
    <source>
        <strain evidence="2 3">G1</strain>
    </source>
</reference>
<dbReference type="Proteomes" id="UP000193920">
    <property type="component" value="Unassembled WGS sequence"/>
</dbReference>
<comment type="caution">
    <text evidence="2">The sequence shown here is derived from an EMBL/GenBank/DDBJ whole genome shotgun (WGS) entry which is preliminary data.</text>
</comment>
<evidence type="ECO:0000313" key="3">
    <source>
        <dbReference type="Proteomes" id="UP000193920"/>
    </source>
</evidence>
<dbReference type="EMBL" id="MCOG01000013">
    <property type="protein sequence ID" value="ORY80064.1"/>
    <property type="molecule type" value="Genomic_DNA"/>
</dbReference>
<keyword evidence="3" id="KW-1185">Reference proteome</keyword>
<accession>A0A1Y2F9E7</accession>
<evidence type="ECO:0000313" key="2">
    <source>
        <dbReference type="EMBL" id="ORY80064.1"/>
    </source>
</evidence>
<name>A0A1Y2F9E7_9FUNG</name>
<feature type="transmembrane region" description="Helical" evidence="1">
    <location>
        <begin position="12"/>
        <end position="31"/>
    </location>
</feature>
<keyword evidence="1" id="KW-1133">Transmembrane helix</keyword>